<name>A0AAV8WSA7_9CUCU</name>
<dbReference type="AlphaFoldDB" id="A0AAV8WSA7"/>
<dbReference type="InterPro" id="IPR039430">
    <property type="entry name" value="Thymidylate_kin-like_dom"/>
</dbReference>
<evidence type="ECO:0000313" key="3">
    <source>
        <dbReference type="Proteomes" id="UP001162156"/>
    </source>
</evidence>
<dbReference type="EMBL" id="JANEYF010004917">
    <property type="protein sequence ID" value="KAJ8929680.1"/>
    <property type="molecule type" value="Genomic_DNA"/>
</dbReference>
<reference evidence="2" key="1">
    <citation type="journal article" date="2023" name="Insect Mol. Biol.">
        <title>Genome sequencing provides insights into the evolution of gene families encoding plant cell wall-degrading enzymes in longhorned beetles.</title>
        <authorList>
            <person name="Shin N.R."/>
            <person name="Okamura Y."/>
            <person name="Kirsch R."/>
            <person name="Pauchet Y."/>
        </authorList>
    </citation>
    <scope>NUCLEOTIDE SEQUENCE</scope>
    <source>
        <strain evidence="2">RBIC_L_NR</strain>
    </source>
</reference>
<organism evidence="2 3">
    <name type="scientific">Rhamnusium bicolor</name>
    <dbReference type="NCBI Taxonomy" id="1586634"/>
    <lineage>
        <taxon>Eukaryota</taxon>
        <taxon>Metazoa</taxon>
        <taxon>Ecdysozoa</taxon>
        <taxon>Arthropoda</taxon>
        <taxon>Hexapoda</taxon>
        <taxon>Insecta</taxon>
        <taxon>Pterygota</taxon>
        <taxon>Neoptera</taxon>
        <taxon>Endopterygota</taxon>
        <taxon>Coleoptera</taxon>
        <taxon>Polyphaga</taxon>
        <taxon>Cucujiformia</taxon>
        <taxon>Chrysomeloidea</taxon>
        <taxon>Cerambycidae</taxon>
        <taxon>Lepturinae</taxon>
        <taxon>Rhagiini</taxon>
        <taxon>Rhamnusium</taxon>
    </lineage>
</organism>
<evidence type="ECO:0000259" key="1">
    <source>
        <dbReference type="Pfam" id="PF02223"/>
    </source>
</evidence>
<dbReference type="InterPro" id="IPR027417">
    <property type="entry name" value="P-loop_NTPase"/>
</dbReference>
<proteinExistence type="predicted"/>
<evidence type="ECO:0000313" key="2">
    <source>
        <dbReference type="EMBL" id="KAJ8929680.1"/>
    </source>
</evidence>
<dbReference type="SUPFAM" id="SSF52540">
    <property type="entry name" value="P-loop containing nucleoside triphosphate hydrolases"/>
    <property type="match status" value="1"/>
</dbReference>
<feature type="domain" description="Thymidylate kinase-like" evidence="1">
    <location>
        <begin position="29"/>
        <end position="81"/>
    </location>
</feature>
<dbReference type="Pfam" id="PF02223">
    <property type="entry name" value="Thymidylate_kin"/>
    <property type="match status" value="1"/>
</dbReference>
<accession>A0AAV8WSA7</accession>
<dbReference type="Proteomes" id="UP001162156">
    <property type="component" value="Unassembled WGS sequence"/>
</dbReference>
<comment type="caution">
    <text evidence="2">The sequence shown here is derived from an EMBL/GenBank/DDBJ whole genome shotgun (WGS) entry which is preliminary data.</text>
</comment>
<dbReference type="Gene3D" id="3.40.50.300">
    <property type="entry name" value="P-loop containing nucleotide triphosphate hydrolases"/>
    <property type="match status" value="1"/>
</dbReference>
<protein>
    <recommendedName>
        <fullName evidence="1">Thymidylate kinase-like domain-containing protein</fullName>
    </recommendedName>
</protein>
<keyword evidence="3" id="KW-1185">Reference proteome</keyword>
<gene>
    <name evidence="2" type="ORF">NQ314_017607</name>
</gene>
<sequence length="82" mass="9753">MDRFWHSTAAFALAQAVQDYPEKYVMPSESDTVYCWPDDLFKPDIVLLLNVSEEVRRERHSRRETVTTQENLLKSCTQFRQK</sequence>